<proteinExistence type="predicted"/>
<organism evidence="2 3">
    <name type="scientific">Arabidopsis suecica</name>
    <name type="common">Swedish thale-cress</name>
    <name type="synonym">Cardaminopsis suecica</name>
    <dbReference type="NCBI Taxonomy" id="45249"/>
    <lineage>
        <taxon>Eukaryota</taxon>
        <taxon>Viridiplantae</taxon>
        <taxon>Streptophyta</taxon>
        <taxon>Embryophyta</taxon>
        <taxon>Tracheophyta</taxon>
        <taxon>Spermatophyta</taxon>
        <taxon>Magnoliopsida</taxon>
        <taxon>eudicotyledons</taxon>
        <taxon>Gunneridae</taxon>
        <taxon>Pentapetalae</taxon>
        <taxon>rosids</taxon>
        <taxon>malvids</taxon>
        <taxon>Brassicales</taxon>
        <taxon>Brassicaceae</taxon>
        <taxon>Camelineae</taxon>
        <taxon>Arabidopsis</taxon>
    </lineage>
</organism>
<accession>A0A8T1YIL5</accession>
<gene>
    <name evidence="2" type="ORF">ISN44_As12g014390</name>
</gene>
<reference evidence="2 3" key="1">
    <citation type="submission" date="2020-12" db="EMBL/GenBank/DDBJ databases">
        <title>Concerted genomic and epigenomic changes stabilize Arabidopsis allopolyploids.</title>
        <authorList>
            <person name="Chen Z."/>
        </authorList>
    </citation>
    <scope>NUCLEOTIDE SEQUENCE [LARGE SCALE GENOMIC DNA]</scope>
    <source>
        <strain evidence="2">As9502</strain>
        <tissue evidence="2">Leaf</tissue>
    </source>
</reference>
<protein>
    <submittedName>
        <fullName evidence="2">Uncharacterized protein</fullName>
    </submittedName>
</protein>
<dbReference type="PANTHER" id="PTHR35495">
    <property type="entry name" value="OS06G0679600 PROTEIN"/>
    <property type="match status" value="1"/>
</dbReference>
<evidence type="ECO:0000313" key="2">
    <source>
        <dbReference type="EMBL" id="KAG7546027.1"/>
    </source>
</evidence>
<dbReference type="OrthoDB" id="1924680at2759"/>
<dbReference type="AlphaFoldDB" id="A0A8T1YIL5"/>
<feature type="region of interest" description="Disordered" evidence="1">
    <location>
        <begin position="34"/>
        <end position="58"/>
    </location>
</feature>
<keyword evidence="3" id="KW-1185">Reference proteome</keyword>
<dbReference type="Proteomes" id="UP000694251">
    <property type="component" value="Chromosome 12"/>
</dbReference>
<evidence type="ECO:0000256" key="1">
    <source>
        <dbReference type="SAM" id="MobiDB-lite"/>
    </source>
</evidence>
<dbReference type="PANTHER" id="PTHR35495:SF12">
    <property type="entry name" value="(RAPE) HYPOTHETICAL PROTEIN"/>
    <property type="match status" value="1"/>
</dbReference>
<evidence type="ECO:0000313" key="3">
    <source>
        <dbReference type="Proteomes" id="UP000694251"/>
    </source>
</evidence>
<dbReference type="EMBL" id="JAEFBJ010000012">
    <property type="protein sequence ID" value="KAG7546027.1"/>
    <property type="molecule type" value="Genomic_DNA"/>
</dbReference>
<name>A0A8T1YIL5_ARASU</name>
<sequence length="310" mass="33484">MKGISRSPVRRNDGFHRYLKPGALAQIRNSRINNARSNSPLTRSLSDPVDPLSSSSESLVAAPPQTITMDQMPHLLSKIYGTYRIGRKKLGPARSVLRTMNPSPDSILESTSASPATVLLTGCRRGPLSPPLFSGCLLRVAFVAPVLSRPWLDFRLLLVVKLREVSLVARCKGQLPVSPGELLNLVLEDGAVSAPVVCVWIRRASLLEASCGVTLAPLACSLRLEALRVLVFGGQRFSSVGGLLRVAASSTMVMASPCPFVFVPVASFPVALSYARGNYDEDSISSVLWQPRKFPSFAGSESVFLLITWP</sequence>
<comment type="caution">
    <text evidence="2">The sequence shown here is derived from an EMBL/GenBank/DDBJ whole genome shotgun (WGS) entry which is preliminary data.</text>
</comment>